<dbReference type="NCBIfam" id="TIGR00553">
    <property type="entry name" value="pabB"/>
    <property type="match status" value="1"/>
</dbReference>
<keyword evidence="3" id="KW-1185">Reference proteome</keyword>
<dbReference type="PANTHER" id="PTHR11236:SF50">
    <property type="entry name" value="AMINODEOXYCHORISMATE SYNTHASE COMPONENT 1"/>
    <property type="match status" value="1"/>
</dbReference>
<dbReference type="PANTHER" id="PTHR11236">
    <property type="entry name" value="AMINOBENZOATE/ANTHRANILATE SYNTHASE"/>
    <property type="match status" value="1"/>
</dbReference>
<dbReference type="EC" id="2.6.1.85" evidence="2"/>
<dbReference type="Proteomes" id="UP001595625">
    <property type="component" value="Unassembled WGS sequence"/>
</dbReference>
<dbReference type="InterPro" id="IPR001544">
    <property type="entry name" value="Aminotrans_IV"/>
</dbReference>
<dbReference type="Gene3D" id="3.30.470.10">
    <property type="match status" value="1"/>
</dbReference>
<feature type="domain" description="Chorismate-utilising enzyme C-terminal" evidence="1">
    <location>
        <begin position="114"/>
        <end position="368"/>
    </location>
</feature>
<organism evidence="2 3">
    <name type="scientific">Planomicrobium okeanokoites</name>
    <name type="common">Planococcus okeanokoites</name>
    <name type="synonym">Flavobacterium okeanokoites</name>
    <dbReference type="NCBI Taxonomy" id="244"/>
    <lineage>
        <taxon>Bacteria</taxon>
        <taxon>Bacillati</taxon>
        <taxon>Bacillota</taxon>
        <taxon>Bacilli</taxon>
        <taxon>Bacillales</taxon>
        <taxon>Caryophanaceae</taxon>
        <taxon>Planomicrobium</taxon>
    </lineage>
</organism>
<dbReference type="PRINTS" id="PR00095">
    <property type="entry name" value="ANTSNTHASEI"/>
</dbReference>
<comment type="caution">
    <text evidence="2">The sequence shown here is derived from an EMBL/GenBank/DDBJ whole genome shotgun (WGS) entry which is preliminary data.</text>
</comment>
<dbReference type="InterPro" id="IPR043132">
    <property type="entry name" value="BCAT-like_C"/>
</dbReference>
<accession>A0ABV7KSS0</accession>
<protein>
    <submittedName>
        <fullName evidence="2">Aminodeoxychorismate synthase component I</fullName>
        <ecNumber evidence="2">2.6.1.85</ecNumber>
    </submittedName>
</protein>
<sequence>MKKPYLLFEFQNEQGNIEPLAFSEPVRILQTRELSEVPSIIEEIDQATERGYYAAGFVSYEAAPAFHPEMKTREIASLPLLWFGIYKNPDVRKESLSDSDTYSVGDWKLTGSPAHYKNGIASIKNAIAEGHTYQVNYTERLHADFSGSDFAFYRQLARNQQAGYGAYLNIGDYSILSASPELFFKVQNGKLTTKPMKGTAPRGRTLDEDKMHIAKLRASEKERAENLMIVDLLRNDMSRLAKRGSVKVDKLFEVETYPTVHQMTSTITAELTPDLTMMDWFKALFPCGSITGAPKISTMETIAALESTPREVYCGAIGYITPAKDAVFSVPIRTVVVDKETNRARYGVGGGVTWDSTSEGEFKELQTKAEVLTTRRPEFELLESLKLENRTYPLHSYHMKRMLDSAAYFNFPVDEAAIITSLSELAKEFPQGTFKVRLLLSRTGEFNMEAQETATITEPVHCSLADAAIDSGNPFLYHKTTYRQVYEQAAETVPADAFSVLLWNERQELTEFAIGNLAVEKDGEFFTPPVSCGLLPGTFRQQLLDAGEIKEKVIRRDELVDYNAVWFINSVRGWLRVEMI</sequence>
<name>A0ABV7KSS0_PLAOK</name>
<gene>
    <name evidence="2" type="primary">pabB</name>
    <name evidence="2" type="ORF">ACFOEJ_14595</name>
</gene>
<keyword evidence="2" id="KW-0032">Aminotransferase</keyword>
<dbReference type="InterPro" id="IPR005801">
    <property type="entry name" value="ADC_synthase"/>
</dbReference>
<dbReference type="Gene3D" id="3.60.120.10">
    <property type="entry name" value="Anthranilate synthase"/>
    <property type="match status" value="1"/>
</dbReference>
<dbReference type="InterPro" id="IPR036038">
    <property type="entry name" value="Aminotransferase-like"/>
</dbReference>
<dbReference type="InterPro" id="IPR005802">
    <property type="entry name" value="ADC_synth_comp_1"/>
</dbReference>
<keyword evidence="2" id="KW-0808">Transferase</keyword>
<dbReference type="Pfam" id="PF00425">
    <property type="entry name" value="Chorismate_bind"/>
    <property type="match status" value="1"/>
</dbReference>
<dbReference type="Pfam" id="PF01063">
    <property type="entry name" value="Aminotran_4"/>
    <property type="match status" value="1"/>
</dbReference>
<dbReference type="RefSeq" id="WP_117312828.1">
    <property type="nucleotide sequence ID" value="NZ_JBHRUJ010000017.1"/>
</dbReference>
<dbReference type="SUPFAM" id="SSF56322">
    <property type="entry name" value="ADC synthase"/>
    <property type="match status" value="1"/>
</dbReference>
<dbReference type="Gene3D" id="3.20.10.10">
    <property type="entry name" value="D-amino Acid Aminotransferase, subunit A, domain 2"/>
    <property type="match status" value="1"/>
</dbReference>
<dbReference type="EMBL" id="JBHRUJ010000017">
    <property type="protein sequence ID" value="MFC3212314.1"/>
    <property type="molecule type" value="Genomic_DNA"/>
</dbReference>
<proteinExistence type="predicted"/>
<dbReference type="GO" id="GO:0046820">
    <property type="term" value="F:4-amino-4-deoxychorismate synthase activity"/>
    <property type="evidence" value="ECO:0007669"/>
    <property type="project" value="UniProtKB-EC"/>
</dbReference>
<dbReference type="InterPro" id="IPR015890">
    <property type="entry name" value="Chorismate_C"/>
</dbReference>
<reference evidence="3" key="1">
    <citation type="journal article" date="2019" name="Int. J. Syst. Evol. Microbiol.">
        <title>The Global Catalogue of Microorganisms (GCM) 10K type strain sequencing project: providing services to taxonomists for standard genome sequencing and annotation.</title>
        <authorList>
            <consortium name="The Broad Institute Genomics Platform"/>
            <consortium name="The Broad Institute Genome Sequencing Center for Infectious Disease"/>
            <person name="Wu L."/>
            <person name="Ma J."/>
        </authorList>
    </citation>
    <scope>NUCLEOTIDE SEQUENCE [LARGE SCALE GENOMIC DNA]</scope>
    <source>
        <strain evidence="3">CCM 320</strain>
    </source>
</reference>
<evidence type="ECO:0000313" key="2">
    <source>
        <dbReference type="EMBL" id="MFC3212314.1"/>
    </source>
</evidence>
<dbReference type="InterPro" id="IPR043131">
    <property type="entry name" value="BCAT-like_N"/>
</dbReference>
<dbReference type="SUPFAM" id="SSF56752">
    <property type="entry name" value="D-aminoacid aminotransferase-like PLP-dependent enzymes"/>
    <property type="match status" value="1"/>
</dbReference>
<evidence type="ECO:0000313" key="3">
    <source>
        <dbReference type="Proteomes" id="UP001595625"/>
    </source>
</evidence>
<evidence type="ECO:0000259" key="1">
    <source>
        <dbReference type="Pfam" id="PF00425"/>
    </source>
</evidence>
<dbReference type="InterPro" id="IPR019999">
    <property type="entry name" value="Anth_synth_I-like"/>
</dbReference>